<organism evidence="10 11">
    <name type="scientific">Berryella wangjianweii</name>
    <dbReference type="NCBI Taxonomy" id="2734634"/>
    <lineage>
        <taxon>Bacteria</taxon>
        <taxon>Bacillati</taxon>
        <taxon>Actinomycetota</taxon>
        <taxon>Coriobacteriia</taxon>
        <taxon>Eggerthellales</taxon>
        <taxon>Eggerthellaceae</taxon>
        <taxon>Berryella</taxon>
    </lineage>
</organism>
<feature type="transmembrane region" description="Helical" evidence="9">
    <location>
        <begin position="351"/>
        <end position="372"/>
    </location>
</feature>
<feature type="transmembrane region" description="Helical" evidence="9">
    <location>
        <begin position="294"/>
        <end position="313"/>
    </location>
</feature>
<protein>
    <submittedName>
        <fullName evidence="10">AI-2E family transporter</fullName>
    </submittedName>
</protein>
<accession>A0A6M8J5N7</accession>
<evidence type="ECO:0000256" key="1">
    <source>
        <dbReference type="ARBA" id="ARBA00004651"/>
    </source>
</evidence>
<dbReference type="InterPro" id="IPR002549">
    <property type="entry name" value="AI-2E-like"/>
</dbReference>
<evidence type="ECO:0000256" key="3">
    <source>
        <dbReference type="ARBA" id="ARBA00022448"/>
    </source>
</evidence>
<dbReference type="PANTHER" id="PTHR21716">
    <property type="entry name" value="TRANSMEMBRANE PROTEIN"/>
    <property type="match status" value="1"/>
</dbReference>
<keyword evidence="11" id="KW-1185">Reference proteome</keyword>
<sequence>MAPFEGASRADDASERLMTARRRFFTVWALVGAGLLMVAGAYVLNLLAMPLGIVLWTIVIVFLLREPVARFERWGIPRLYGTGLAYVLLFALLGLVSYVIFSPQIGVGVQFRELLDAVPGYVRSLTSLFNDLYARYSDYLQDETVRRWVNSAADSLLSFTSGLAGSSATTLFAAGTSIANVFVTVGFALVIAFWMLIDLPRLGAEVRRLFGPRYADDLRMLHASATRVMGGYIVGTVVQCTIIGVCCGVLFTLLGVEGPAALGVICGLMNIIPIVGPWIGGVLAAVMTLFNSPILALAALLGTIVVQQLVYTFVSPRIMSNAVDIHPALTFLVLLAGSAVGNLMGGLMGALVGALLSIPVVAMAKSVFVYYFERGTHRRIVSPEGVFFKGAETTDDAFDPLMDATGAKSARAAARRAHGERSAGHATAGTPPADDGEGSRASTEPDGSTD</sequence>
<comment type="similarity">
    <text evidence="2">Belongs to the autoinducer-2 exporter (AI-2E) (TC 2.A.86) family.</text>
</comment>
<evidence type="ECO:0000256" key="5">
    <source>
        <dbReference type="ARBA" id="ARBA00022692"/>
    </source>
</evidence>
<feature type="compositionally biased region" description="Polar residues" evidence="8">
    <location>
        <begin position="440"/>
        <end position="450"/>
    </location>
</feature>
<feature type="transmembrane region" description="Helical" evidence="9">
    <location>
        <begin position="49"/>
        <end position="67"/>
    </location>
</feature>
<comment type="subcellular location">
    <subcellularLocation>
        <location evidence="1">Cell membrane</location>
        <topology evidence="1">Multi-pass membrane protein</topology>
    </subcellularLocation>
</comment>
<dbReference type="RefSeq" id="WP_172163455.1">
    <property type="nucleotide sequence ID" value="NZ_CP053716.1"/>
</dbReference>
<feature type="region of interest" description="Disordered" evidence="8">
    <location>
        <begin position="409"/>
        <end position="450"/>
    </location>
</feature>
<keyword evidence="4" id="KW-1003">Cell membrane</keyword>
<feature type="transmembrane region" description="Helical" evidence="9">
    <location>
        <begin position="229"/>
        <end position="254"/>
    </location>
</feature>
<dbReference type="Pfam" id="PF01594">
    <property type="entry name" value="AI-2E_transport"/>
    <property type="match status" value="1"/>
</dbReference>
<dbReference type="PANTHER" id="PTHR21716:SF53">
    <property type="entry name" value="PERMEASE PERM-RELATED"/>
    <property type="match status" value="1"/>
</dbReference>
<dbReference type="AlphaFoldDB" id="A0A6M8J5N7"/>
<dbReference type="Proteomes" id="UP000503297">
    <property type="component" value="Chromosome"/>
</dbReference>
<name>A0A6M8J5N7_9ACTN</name>
<evidence type="ECO:0000256" key="2">
    <source>
        <dbReference type="ARBA" id="ARBA00009773"/>
    </source>
</evidence>
<feature type="transmembrane region" description="Helical" evidence="9">
    <location>
        <begin position="24"/>
        <end position="43"/>
    </location>
</feature>
<feature type="transmembrane region" description="Helical" evidence="9">
    <location>
        <begin position="171"/>
        <end position="197"/>
    </location>
</feature>
<feature type="transmembrane region" description="Helical" evidence="9">
    <location>
        <begin position="260"/>
        <end position="287"/>
    </location>
</feature>
<evidence type="ECO:0000256" key="7">
    <source>
        <dbReference type="ARBA" id="ARBA00023136"/>
    </source>
</evidence>
<evidence type="ECO:0000256" key="4">
    <source>
        <dbReference type="ARBA" id="ARBA00022475"/>
    </source>
</evidence>
<proteinExistence type="inferred from homology"/>
<evidence type="ECO:0000256" key="6">
    <source>
        <dbReference type="ARBA" id="ARBA00022989"/>
    </source>
</evidence>
<evidence type="ECO:0000313" key="10">
    <source>
        <dbReference type="EMBL" id="QKF07286.1"/>
    </source>
</evidence>
<dbReference type="GO" id="GO:0005886">
    <property type="term" value="C:plasma membrane"/>
    <property type="evidence" value="ECO:0007669"/>
    <property type="project" value="UniProtKB-SubCell"/>
</dbReference>
<reference evidence="11" key="1">
    <citation type="submission" date="2020-05" db="EMBL/GenBank/DDBJ databases">
        <title>Novel species in genus Nocardioides.</title>
        <authorList>
            <person name="Zhang G."/>
        </authorList>
    </citation>
    <scope>NUCLEOTIDE SEQUENCE [LARGE SCALE GENOMIC DNA]</scope>
    <source>
        <strain evidence="11">zg-1050</strain>
    </source>
</reference>
<keyword evidence="6 9" id="KW-1133">Transmembrane helix</keyword>
<keyword evidence="7 9" id="KW-0472">Membrane</keyword>
<evidence type="ECO:0000256" key="8">
    <source>
        <dbReference type="SAM" id="MobiDB-lite"/>
    </source>
</evidence>
<gene>
    <name evidence="10" type="ORF">HLV38_03485</name>
</gene>
<feature type="transmembrane region" description="Helical" evidence="9">
    <location>
        <begin position="79"/>
        <end position="101"/>
    </location>
</feature>
<keyword evidence="3" id="KW-0813">Transport</keyword>
<keyword evidence="5 9" id="KW-0812">Transmembrane</keyword>
<dbReference type="KEGG" id="bwa:HLV38_03485"/>
<evidence type="ECO:0000256" key="9">
    <source>
        <dbReference type="SAM" id="Phobius"/>
    </source>
</evidence>
<dbReference type="EMBL" id="CP053716">
    <property type="protein sequence ID" value="QKF07286.1"/>
    <property type="molecule type" value="Genomic_DNA"/>
</dbReference>
<evidence type="ECO:0000313" key="11">
    <source>
        <dbReference type="Proteomes" id="UP000503297"/>
    </source>
</evidence>
<dbReference type="GO" id="GO:0055085">
    <property type="term" value="P:transmembrane transport"/>
    <property type="evidence" value="ECO:0007669"/>
    <property type="project" value="TreeGrafter"/>
</dbReference>